<dbReference type="Proteomes" id="UP001152531">
    <property type="component" value="Unassembled WGS sequence"/>
</dbReference>
<reference evidence="1" key="1">
    <citation type="submission" date="2022-06" db="EMBL/GenBank/DDBJ databases">
        <authorList>
            <person name="Legras J.-L."/>
            <person name="Devillers H."/>
            <person name="Grondin C."/>
        </authorList>
    </citation>
    <scope>NUCLEOTIDE SEQUENCE</scope>
    <source>
        <strain evidence="1">CLIB 1444</strain>
    </source>
</reference>
<accession>A0ACA9Y463</accession>
<proteinExistence type="predicted"/>
<evidence type="ECO:0000313" key="2">
    <source>
        <dbReference type="Proteomes" id="UP001152531"/>
    </source>
</evidence>
<name>A0ACA9Y463_9ASCO</name>
<sequence>MTDSYKTNIKPVEPLIGKTEGTVEVPVAEVGKTEGTSEIPTGNVGKTEGTVNPPSGSEVGKTEGTLEIPDSSIGKTEGTTQATTAGKTEGEVVVPGTDIGKTEGPPQKIAKTKGTVGKTEGTVDIGKTEGTVDVGKTEGTIGKTEGFVDVGKTEGTTQVPPGKTEGTVETPPTTADSSAQSGLKSREELMDMFRNEILELVALSIEVEGYDKVLEYSQDMKDMPQKLSFILPEHSKYHLTIKYKVTQPLKNLVYHQVVKKGGFVFKQRKDVMTEVAHPNDESNPHHVCRLPVDKIPGGSIVRGTFPATSNFYSDGKLILVANWTIQVVKKGTEPAMGQ</sequence>
<keyword evidence="2" id="KW-1185">Reference proteome</keyword>
<evidence type="ECO:0000313" key="1">
    <source>
        <dbReference type="EMBL" id="CAH6719540.1"/>
    </source>
</evidence>
<dbReference type="EMBL" id="CALSDN010000002">
    <property type="protein sequence ID" value="CAH6719540.1"/>
    <property type="molecule type" value="Genomic_DNA"/>
</dbReference>
<organism evidence="1 2">
    <name type="scientific">[Candida] jaroonii</name>
    <dbReference type="NCBI Taxonomy" id="467808"/>
    <lineage>
        <taxon>Eukaryota</taxon>
        <taxon>Fungi</taxon>
        <taxon>Dikarya</taxon>
        <taxon>Ascomycota</taxon>
        <taxon>Saccharomycotina</taxon>
        <taxon>Pichiomycetes</taxon>
        <taxon>Debaryomycetaceae</taxon>
        <taxon>Yamadazyma</taxon>
    </lineage>
</organism>
<comment type="caution">
    <text evidence="1">The sequence shown here is derived from an EMBL/GenBank/DDBJ whole genome shotgun (WGS) entry which is preliminary data.</text>
</comment>
<protein>
    <submittedName>
        <fullName evidence="1">Uncharacterized protein</fullName>
    </submittedName>
</protein>
<gene>
    <name evidence="1" type="ORF">CLIB1444_02S10902</name>
</gene>